<sequence length="202" mass="23650">MKNQNYLPLLCFASLAIRDLNSFYYFNAKNRLKQLKNGHKKIAKETKMKNENLRRRVFTRNIFFIIAALYFLFRKIDRNLDSRFFNLPQTLFNKTVSASQFFSKMSLPASIRFSNVPKNVTVDFLNSLANRAKLDERFDKRKRNLASQCAQLNKSNLTSNADTWSHVIGDMSVPRQDGKRCTSRLWLHSAAVRQHHLCRLVV</sequence>
<evidence type="ECO:0000313" key="2">
    <source>
        <dbReference type="EMBL" id="CBY34021.1"/>
    </source>
</evidence>
<accession>E4YET4</accession>
<name>E4YET4_OIKDI</name>
<protein>
    <submittedName>
        <fullName evidence="2">Uncharacterized protein</fullName>
    </submittedName>
</protein>
<evidence type="ECO:0000256" key="1">
    <source>
        <dbReference type="SAM" id="Phobius"/>
    </source>
</evidence>
<dbReference type="Proteomes" id="UP000011014">
    <property type="component" value="Unassembled WGS sequence"/>
</dbReference>
<proteinExistence type="predicted"/>
<feature type="transmembrane region" description="Helical" evidence="1">
    <location>
        <begin position="57"/>
        <end position="73"/>
    </location>
</feature>
<keyword evidence="1" id="KW-0472">Membrane</keyword>
<reference evidence="2" key="1">
    <citation type="journal article" date="2010" name="Science">
        <title>Plasticity of animal genome architecture unmasked by rapid evolution of a pelagic tunicate.</title>
        <authorList>
            <person name="Denoeud F."/>
            <person name="Henriet S."/>
            <person name="Mungpakdee S."/>
            <person name="Aury J.M."/>
            <person name="Da Silva C."/>
            <person name="Brinkmann H."/>
            <person name="Mikhaleva J."/>
            <person name="Olsen L.C."/>
            <person name="Jubin C."/>
            <person name="Canestro C."/>
            <person name="Bouquet J.M."/>
            <person name="Danks G."/>
            <person name="Poulain J."/>
            <person name="Campsteijn C."/>
            <person name="Adamski M."/>
            <person name="Cross I."/>
            <person name="Yadetie F."/>
            <person name="Muffato M."/>
            <person name="Louis A."/>
            <person name="Butcher S."/>
            <person name="Tsagkogeorga G."/>
            <person name="Konrad A."/>
            <person name="Singh S."/>
            <person name="Jensen M.F."/>
            <person name="Cong E.H."/>
            <person name="Eikeseth-Otteraa H."/>
            <person name="Noel B."/>
            <person name="Anthouard V."/>
            <person name="Porcel B.M."/>
            <person name="Kachouri-Lafond R."/>
            <person name="Nishino A."/>
            <person name="Ugolini M."/>
            <person name="Chourrout P."/>
            <person name="Nishida H."/>
            <person name="Aasland R."/>
            <person name="Huzurbazar S."/>
            <person name="Westhof E."/>
            <person name="Delsuc F."/>
            <person name="Lehrach H."/>
            <person name="Reinhardt R."/>
            <person name="Weissenbach J."/>
            <person name="Roy S.W."/>
            <person name="Artiguenave F."/>
            <person name="Postlethwait J.H."/>
            <person name="Manak J.R."/>
            <person name="Thompson E.M."/>
            <person name="Jaillon O."/>
            <person name="Du Pasquier L."/>
            <person name="Boudinot P."/>
            <person name="Liberles D.A."/>
            <person name="Volff J.N."/>
            <person name="Philippe H."/>
            <person name="Lenhard B."/>
            <person name="Roest Crollius H."/>
            <person name="Wincker P."/>
            <person name="Chourrout D."/>
        </authorList>
    </citation>
    <scope>NUCLEOTIDE SEQUENCE [LARGE SCALE GENOMIC DNA]</scope>
</reference>
<dbReference type="AlphaFoldDB" id="E4YET4"/>
<gene>
    <name evidence="2" type="ORF">GSOID_T00021999001</name>
</gene>
<keyword evidence="1" id="KW-0812">Transmembrane</keyword>
<dbReference type="EMBL" id="FN654468">
    <property type="protein sequence ID" value="CBY34021.1"/>
    <property type="molecule type" value="Genomic_DNA"/>
</dbReference>
<organism evidence="2">
    <name type="scientific">Oikopleura dioica</name>
    <name type="common">Tunicate</name>
    <dbReference type="NCBI Taxonomy" id="34765"/>
    <lineage>
        <taxon>Eukaryota</taxon>
        <taxon>Metazoa</taxon>
        <taxon>Chordata</taxon>
        <taxon>Tunicata</taxon>
        <taxon>Appendicularia</taxon>
        <taxon>Copelata</taxon>
        <taxon>Oikopleuridae</taxon>
        <taxon>Oikopleura</taxon>
    </lineage>
</organism>
<keyword evidence="1" id="KW-1133">Transmembrane helix</keyword>